<keyword evidence="3" id="KW-1185">Reference proteome</keyword>
<dbReference type="EMBL" id="MF918569">
    <property type="protein sequence ID" value="AUD57855.1"/>
    <property type="molecule type" value="Viral_cRNA"/>
</dbReference>
<feature type="compositionally biased region" description="Basic residues" evidence="1">
    <location>
        <begin position="22"/>
        <end position="33"/>
    </location>
</feature>
<organism evidence="2 3">
    <name type="scientific">red clover associated varicosavirus</name>
    <dbReference type="NCBI Taxonomy" id="2848052"/>
    <lineage>
        <taxon>Viruses</taxon>
        <taxon>Riboviria</taxon>
        <taxon>Orthornavirae</taxon>
        <taxon>Negarnaviricota</taxon>
        <taxon>Haploviricotina</taxon>
        <taxon>Monjiviricetes</taxon>
        <taxon>Mononegavirales</taxon>
        <taxon>Rhabdoviridae</taxon>
        <taxon>Betarhabdovirinae</taxon>
        <taxon>Varicosavirus</taxon>
        <taxon>Varicosavirus trifolii</taxon>
    </lineage>
</organism>
<sequence>MPRKTNNSKKTEMAELKDNKTKTVRQKAPRKSKSKAEESEATKLSCLNNLEEESGESHQNTSVPFSQTQEDNIDEVPTGLEGGGVIKLGDPNFEVPDYTNLGKKSTISTAFKSSSLLQQKVVVNEQAKETRDQSVIPADLVRQKAQNTLTEEEKKKLQEVHTAHPLVIETLIERGYEITETESNYIFEYLTDYNVGNVDIVEGFVAGLRQRMNVSIEKLEQRMIDEVLKLEKIVKDLKQANNDYAQLNDGARANNQGMRDAIAGIKVETPIMKPSHALIGVKRAHDTITKGLGPSKSGSGMLNMKEFSEIVKKKKNEIGGSSQVDTIPEDVQKSEKSKGKSSDINLTSVTVEDQEVQGILEFLGLNKSYLKEISSDERFATTSLKSAFSQLTPAERESIQKDPLKRMMTARDTIALARSIAISNQDV</sequence>
<evidence type="ECO:0000313" key="3">
    <source>
        <dbReference type="Proteomes" id="UP000680622"/>
    </source>
</evidence>
<evidence type="ECO:0000256" key="1">
    <source>
        <dbReference type="SAM" id="MobiDB-lite"/>
    </source>
</evidence>
<feature type="compositionally biased region" description="Basic and acidic residues" evidence="1">
    <location>
        <begin position="9"/>
        <end position="21"/>
    </location>
</feature>
<name>A0A2R2Z7M5_9RHAB</name>
<dbReference type="Proteomes" id="UP000680622">
    <property type="component" value="Genome"/>
</dbReference>
<proteinExistence type="predicted"/>
<evidence type="ECO:0000313" key="2">
    <source>
        <dbReference type="EMBL" id="AUD57855.1"/>
    </source>
</evidence>
<feature type="region of interest" description="Disordered" evidence="1">
    <location>
        <begin position="319"/>
        <end position="342"/>
    </location>
</feature>
<feature type="compositionally biased region" description="Polar residues" evidence="1">
    <location>
        <begin position="57"/>
        <end position="70"/>
    </location>
</feature>
<accession>A0A2R2Z7M5</accession>
<reference evidence="2" key="1">
    <citation type="journal article" date="2018" name="Arch. Virol.">
        <title>Identification and molecular characterization of a novel varicosa-like virus from red clover.</title>
        <authorList>
            <person name="Koloniuk I."/>
            <person name="Franova J."/>
            <person name="Sarkisova T."/>
            <person name="Pribylova J."/>
            <person name="Lenz O."/>
            <person name="Petrzik K."/>
            <person name="Spak J."/>
        </authorList>
    </citation>
    <scope>NUCLEOTIDE SEQUENCE</scope>
    <source>
        <strain evidence="2">HZ2</strain>
    </source>
</reference>
<feature type="compositionally biased region" description="Basic and acidic residues" evidence="1">
    <location>
        <begin position="330"/>
        <end position="341"/>
    </location>
</feature>
<protein>
    <submittedName>
        <fullName evidence="2">47K</fullName>
    </submittedName>
</protein>
<feature type="region of interest" description="Disordered" evidence="1">
    <location>
        <begin position="1"/>
        <end position="85"/>
    </location>
</feature>